<evidence type="ECO:0000313" key="3">
    <source>
        <dbReference type="Proteomes" id="UP001215598"/>
    </source>
</evidence>
<dbReference type="Proteomes" id="UP001215598">
    <property type="component" value="Unassembled WGS sequence"/>
</dbReference>
<feature type="compositionally biased region" description="Basic and acidic residues" evidence="1">
    <location>
        <begin position="261"/>
        <end position="280"/>
    </location>
</feature>
<feature type="region of interest" description="Disordered" evidence="1">
    <location>
        <begin position="1"/>
        <end position="55"/>
    </location>
</feature>
<feature type="region of interest" description="Disordered" evidence="1">
    <location>
        <begin position="190"/>
        <end position="221"/>
    </location>
</feature>
<protein>
    <submittedName>
        <fullName evidence="2">Uncharacterized protein</fullName>
    </submittedName>
</protein>
<evidence type="ECO:0000313" key="2">
    <source>
        <dbReference type="EMBL" id="KAJ7709253.1"/>
    </source>
</evidence>
<feature type="region of interest" description="Disordered" evidence="1">
    <location>
        <begin position="261"/>
        <end position="309"/>
    </location>
</feature>
<feature type="compositionally biased region" description="Basic and acidic residues" evidence="1">
    <location>
        <begin position="297"/>
        <end position="309"/>
    </location>
</feature>
<evidence type="ECO:0000256" key="1">
    <source>
        <dbReference type="SAM" id="MobiDB-lite"/>
    </source>
</evidence>
<proteinExistence type="predicted"/>
<accession>A0AAD7MB87</accession>
<name>A0AAD7MB87_9AGAR</name>
<gene>
    <name evidence="2" type="ORF">B0H16DRAFT_1703858</name>
</gene>
<reference evidence="2" key="1">
    <citation type="submission" date="2023-03" db="EMBL/GenBank/DDBJ databases">
        <title>Massive genome expansion in bonnet fungi (Mycena s.s.) driven by repeated elements and novel gene families across ecological guilds.</title>
        <authorList>
            <consortium name="Lawrence Berkeley National Laboratory"/>
            <person name="Harder C.B."/>
            <person name="Miyauchi S."/>
            <person name="Viragh M."/>
            <person name="Kuo A."/>
            <person name="Thoen E."/>
            <person name="Andreopoulos B."/>
            <person name="Lu D."/>
            <person name="Skrede I."/>
            <person name="Drula E."/>
            <person name="Henrissat B."/>
            <person name="Morin E."/>
            <person name="Kohler A."/>
            <person name="Barry K."/>
            <person name="LaButti K."/>
            <person name="Morin E."/>
            <person name="Salamov A."/>
            <person name="Lipzen A."/>
            <person name="Mereny Z."/>
            <person name="Hegedus B."/>
            <person name="Baldrian P."/>
            <person name="Stursova M."/>
            <person name="Weitz H."/>
            <person name="Taylor A."/>
            <person name="Grigoriev I.V."/>
            <person name="Nagy L.G."/>
            <person name="Martin F."/>
            <person name="Kauserud H."/>
        </authorList>
    </citation>
    <scope>NUCLEOTIDE SEQUENCE</scope>
    <source>
        <strain evidence="2">CBHHK182m</strain>
    </source>
</reference>
<dbReference type="EMBL" id="JARKIB010000423">
    <property type="protein sequence ID" value="KAJ7709253.1"/>
    <property type="molecule type" value="Genomic_DNA"/>
</dbReference>
<sequence>MGNTKQGRGGAAAAAMRDSNGGGRQYRQEGSDEEVKDTSMGIGAGLETAGSGGKGRTGSLTGIVVERILALVRVSAAFGREKWLPSQIRWLKVQFGRLSSIRNIADIDGLKKGDSGLKAVLRARVMAVEGTAAKGRRWSGYKAPGVEVNRQVTVRDENNVSALKVNRRKKGRRIHRRELHIRSYFVRTEEKRRGERGGGRNRQKVGGMVDSATLHSPPKFRVTNVNKTGVRCELKQSFWTQPGAQRMCQTSEEEKIRMFRPGHGIEEEKRRDSPRPDPARVDIVIPPTKHHVQRGISKGEQRWRIEEVE</sequence>
<keyword evidence="3" id="KW-1185">Reference proteome</keyword>
<comment type="caution">
    <text evidence="2">The sequence shown here is derived from an EMBL/GenBank/DDBJ whole genome shotgun (WGS) entry which is preliminary data.</text>
</comment>
<organism evidence="2 3">
    <name type="scientific">Mycena metata</name>
    <dbReference type="NCBI Taxonomy" id="1033252"/>
    <lineage>
        <taxon>Eukaryota</taxon>
        <taxon>Fungi</taxon>
        <taxon>Dikarya</taxon>
        <taxon>Basidiomycota</taxon>
        <taxon>Agaricomycotina</taxon>
        <taxon>Agaricomycetes</taxon>
        <taxon>Agaricomycetidae</taxon>
        <taxon>Agaricales</taxon>
        <taxon>Marasmiineae</taxon>
        <taxon>Mycenaceae</taxon>
        <taxon>Mycena</taxon>
    </lineage>
</organism>
<dbReference type="AlphaFoldDB" id="A0AAD7MB87"/>